<evidence type="ECO:0000313" key="4">
    <source>
        <dbReference type="Proteomes" id="UP000576209"/>
    </source>
</evidence>
<dbReference type="AlphaFoldDB" id="A0A840EC23"/>
<dbReference type="PANTHER" id="PTHR13194:SF19">
    <property type="entry name" value="NAD(P)-BINDING ROSSMANN-FOLD SUPERFAMILY PROTEIN"/>
    <property type="match status" value="1"/>
</dbReference>
<dbReference type="PANTHER" id="PTHR13194">
    <property type="entry name" value="COMPLEX I INTERMEDIATE-ASSOCIATED PROTEIN 30"/>
    <property type="match status" value="1"/>
</dbReference>
<evidence type="ECO:0000313" key="3">
    <source>
        <dbReference type="EMBL" id="MBB4078526.1"/>
    </source>
</evidence>
<dbReference type="RefSeq" id="WP_183494771.1">
    <property type="nucleotide sequence ID" value="NZ_JACIFF010000002.1"/>
</dbReference>
<name>A0A840EC23_9BACT</name>
<evidence type="ECO:0000259" key="2">
    <source>
        <dbReference type="Pfam" id="PF08547"/>
    </source>
</evidence>
<protein>
    <recommendedName>
        <fullName evidence="2">NADH:ubiquinone oxidoreductase intermediate-associated protein 30 domain-containing protein</fullName>
    </recommendedName>
</protein>
<evidence type="ECO:0000256" key="1">
    <source>
        <dbReference type="ARBA" id="ARBA00007884"/>
    </source>
</evidence>
<dbReference type="SUPFAM" id="SSF49785">
    <property type="entry name" value="Galactose-binding domain-like"/>
    <property type="match status" value="1"/>
</dbReference>
<dbReference type="InterPro" id="IPR013857">
    <property type="entry name" value="NADH-UbQ_OxRdtase-assoc_prot30"/>
</dbReference>
<comment type="caution">
    <text evidence="3">The sequence shown here is derived from an EMBL/GenBank/DDBJ whole genome shotgun (WGS) entry which is preliminary data.</text>
</comment>
<dbReference type="InterPro" id="IPR039131">
    <property type="entry name" value="NDUFAF1"/>
</dbReference>
<dbReference type="Proteomes" id="UP000576209">
    <property type="component" value="Unassembled WGS sequence"/>
</dbReference>
<gene>
    <name evidence="3" type="ORF">GGR28_001139</name>
</gene>
<proteinExistence type="inferred from homology"/>
<keyword evidence="4" id="KW-1185">Reference proteome</keyword>
<comment type="similarity">
    <text evidence="1">Belongs to the CIA30 family.</text>
</comment>
<dbReference type="EMBL" id="JACIFF010000002">
    <property type="protein sequence ID" value="MBB4078526.1"/>
    <property type="molecule type" value="Genomic_DNA"/>
</dbReference>
<feature type="domain" description="NADH:ubiquinone oxidoreductase intermediate-associated protein 30" evidence="2">
    <location>
        <begin position="12"/>
        <end position="162"/>
    </location>
</feature>
<sequence length="168" mass="18575">MPTSTNPVSVYDFRKGVPATAWQVEDDTVMGGRSAGKLEMTESGHARFYGHVSLENDGGFSSIRHELKPPVDVSGLQRFVVRLKGDGSSYTLRVKSDPSNDYYHQATFPTTGEWEQQAVAFADMEAVHHGEPVDVPNFSAGRVVEVQFLIGNKQEQDFEVLIDRIAAE</sequence>
<dbReference type="Pfam" id="PF08547">
    <property type="entry name" value="CIA30"/>
    <property type="match status" value="1"/>
</dbReference>
<dbReference type="InterPro" id="IPR008979">
    <property type="entry name" value="Galactose-bd-like_sf"/>
</dbReference>
<organism evidence="3 4">
    <name type="scientific">Neolewinella aquimaris</name>
    <dbReference type="NCBI Taxonomy" id="1835722"/>
    <lineage>
        <taxon>Bacteria</taxon>
        <taxon>Pseudomonadati</taxon>
        <taxon>Bacteroidota</taxon>
        <taxon>Saprospiria</taxon>
        <taxon>Saprospirales</taxon>
        <taxon>Lewinellaceae</taxon>
        <taxon>Neolewinella</taxon>
    </lineage>
</organism>
<reference evidence="3 4" key="1">
    <citation type="submission" date="2020-08" db="EMBL/GenBank/DDBJ databases">
        <title>Genomic Encyclopedia of Type Strains, Phase IV (KMG-IV): sequencing the most valuable type-strain genomes for metagenomic binning, comparative biology and taxonomic classification.</title>
        <authorList>
            <person name="Goeker M."/>
        </authorList>
    </citation>
    <scope>NUCLEOTIDE SEQUENCE [LARGE SCALE GENOMIC DNA]</scope>
    <source>
        <strain evidence="3 4">DSM 105137</strain>
    </source>
</reference>
<accession>A0A840EC23</accession>